<proteinExistence type="predicted"/>
<name>A0A1I5QPL7_9GAMM</name>
<organism evidence="1 2">
    <name type="scientific">Ectopseudomonas toyotomiensis</name>
    <dbReference type="NCBI Taxonomy" id="554344"/>
    <lineage>
        <taxon>Bacteria</taxon>
        <taxon>Pseudomonadati</taxon>
        <taxon>Pseudomonadota</taxon>
        <taxon>Gammaproteobacteria</taxon>
        <taxon>Pseudomonadales</taxon>
        <taxon>Pseudomonadaceae</taxon>
        <taxon>Ectopseudomonas</taxon>
    </lineage>
</organism>
<dbReference type="Proteomes" id="UP000182025">
    <property type="component" value="Unassembled WGS sequence"/>
</dbReference>
<gene>
    <name evidence="1" type="ORF">SAMN05216177_10367</name>
</gene>
<evidence type="ECO:0000313" key="2">
    <source>
        <dbReference type="Proteomes" id="UP000182025"/>
    </source>
</evidence>
<dbReference type="AlphaFoldDB" id="A0A1I5QPL7"/>
<keyword evidence="2" id="KW-1185">Reference proteome</keyword>
<protein>
    <submittedName>
        <fullName evidence="1">Uncharacterized protein</fullName>
    </submittedName>
</protein>
<accession>A0A1I5QPL7</accession>
<evidence type="ECO:0000313" key="1">
    <source>
        <dbReference type="EMBL" id="SFP48172.1"/>
    </source>
</evidence>
<reference evidence="2" key="1">
    <citation type="submission" date="2016-10" db="EMBL/GenBank/DDBJ databases">
        <authorList>
            <person name="Varghese N."/>
            <person name="Submissions S."/>
        </authorList>
    </citation>
    <scope>NUCLEOTIDE SEQUENCE [LARGE SCALE GENOMIC DNA]</scope>
    <source>
        <strain evidence="2">JCM 15604</strain>
    </source>
</reference>
<sequence>MLGWLFWNDLATQSFLGDCRVLSEKESAGVFCIRLSVQSKRKPPEGGCERQAHRLFIRPTLVS</sequence>
<dbReference type="EMBL" id="FOXK01000003">
    <property type="protein sequence ID" value="SFP48172.1"/>
    <property type="molecule type" value="Genomic_DNA"/>
</dbReference>